<dbReference type="PROSITE" id="PS51725">
    <property type="entry name" value="ABM"/>
    <property type="match status" value="1"/>
</dbReference>
<organism evidence="2 3">
    <name type="scientific">Methanoculleus bourgensis (strain ATCC 43281 / DSM 3045 / OCM 15 / MS2)</name>
    <name type="common">Methanogenium bourgense</name>
    <dbReference type="NCBI Taxonomy" id="1201294"/>
    <lineage>
        <taxon>Archaea</taxon>
        <taxon>Methanobacteriati</taxon>
        <taxon>Methanobacteriota</taxon>
        <taxon>Stenosarchaea group</taxon>
        <taxon>Methanomicrobia</taxon>
        <taxon>Methanomicrobiales</taxon>
        <taxon>Methanomicrobiaceae</taxon>
        <taxon>Methanoculleus</taxon>
    </lineage>
</organism>
<keyword evidence="2" id="KW-0560">Oxidoreductase</keyword>
<dbReference type="GeneID" id="13354201"/>
<proteinExistence type="predicted"/>
<accession>I7L101</accession>
<dbReference type="RefSeq" id="WP_014868148.1">
    <property type="nucleotide sequence ID" value="NC_018227.2"/>
</dbReference>
<keyword evidence="2" id="KW-0503">Monooxygenase</keyword>
<dbReference type="HOGENOM" id="CLU_2217046_0_0_2"/>
<sequence>MAEREPVYTTGIWLVNPGREEEFIAAWKEFAEWTSRLGGGSLEVLLLQDAEQPQRFVSVGPWKDVPAIRAWRSTPEFGAFMQRAKELCTGIHPAIMKPVVRIGERS</sequence>
<name>I7L101_METBM</name>
<dbReference type="Proteomes" id="UP000009007">
    <property type="component" value="Chromosome I"/>
</dbReference>
<dbReference type="InterPro" id="IPR007138">
    <property type="entry name" value="ABM_dom"/>
</dbReference>
<evidence type="ECO:0000313" key="3">
    <source>
        <dbReference type="Proteomes" id="UP000009007"/>
    </source>
</evidence>
<dbReference type="BioCyc" id="MBOU1201294:BN140_RS11190-MONOMER"/>
<dbReference type="SUPFAM" id="SSF54909">
    <property type="entry name" value="Dimeric alpha+beta barrel"/>
    <property type="match status" value="1"/>
</dbReference>
<reference evidence="3" key="1">
    <citation type="journal article" date="2012" name="J. Bacteriol.">
        <title>Complete genome sequence of the hydrogenotrophic, methanogenic archaeon Methanoculleus bourgensis strain MS2T, isolated from a sewage sludge digester.</title>
        <authorList>
            <person name="Maus I."/>
            <person name="Wibberg D."/>
            <person name="Stantscheff R."/>
            <person name="Eikmeyer F.G."/>
            <person name="Seffner A."/>
            <person name="Boelter J."/>
            <person name="Szczepanowski R."/>
            <person name="Blom J."/>
            <person name="Jaenicke S."/>
            <person name="Konig H."/>
            <person name="Puhler A."/>
            <person name="Schluter A."/>
        </authorList>
    </citation>
    <scope>NUCLEOTIDE SEQUENCE [LARGE SCALE GENOMIC DNA]</scope>
    <source>
        <strain evidence="3">ATCC 43281 / DSM 3045 / OCM 15 / MS2</strain>
    </source>
</reference>
<evidence type="ECO:0000313" key="2">
    <source>
        <dbReference type="EMBL" id="CCJ37175.1"/>
    </source>
</evidence>
<dbReference type="EMBL" id="HE964772">
    <property type="protein sequence ID" value="CCJ37175.1"/>
    <property type="molecule type" value="Genomic_DNA"/>
</dbReference>
<dbReference type="PATRIC" id="fig|1201294.9.peg.2507"/>
<dbReference type="GO" id="GO:0004497">
    <property type="term" value="F:monooxygenase activity"/>
    <property type="evidence" value="ECO:0007669"/>
    <property type="project" value="UniProtKB-KW"/>
</dbReference>
<dbReference type="Pfam" id="PF03992">
    <property type="entry name" value="ABM"/>
    <property type="match status" value="1"/>
</dbReference>
<dbReference type="KEGG" id="mbg:BN140_2252"/>
<dbReference type="Gene3D" id="3.30.70.100">
    <property type="match status" value="1"/>
</dbReference>
<dbReference type="AlphaFoldDB" id="I7L101"/>
<protein>
    <submittedName>
        <fullName evidence="2">Antibiotic biosynthesis monooxygenase</fullName>
    </submittedName>
</protein>
<keyword evidence="3" id="KW-1185">Reference proteome</keyword>
<gene>
    <name evidence="2" type="ordered locus">BN140_2252</name>
</gene>
<feature type="domain" description="ABM" evidence="1">
    <location>
        <begin position="7"/>
        <end position="96"/>
    </location>
</feature>
<dbReference type="STRING" id="1201294.BN140_2252"/>
<dbReference type="InterPro" id="IPR011008">
    <property type="entry name" value="Dimeric_a/b-barrel"/>
</dbReference>
<evidence type="ECO:0000259" key="1">
    <source>
        <dbReference type="PROSITE" id="PS51725"/>
    </source>
</evidence>